<evidence type="ECO:0000313" key="2">
    <source>
        <dbReference type="Proteomes" id="UP000287243"/>
    </source>
</evidence>
<dbReference type="Proteomes" id="UP000287243">
    <property type="component" value="Chromosome"/>
</dbReference>
<sequence>MSARVCGREKVYPFRVRSSSITVCGDLPFLGNPAEYRKNIEEIFPISYEAQVSRKETPGFSQGKFIVKRCFEKKGRAT</sequence>
<dbReference type="AlphaFoldDB" id="A0A410P3J4"/>
<protein>
    <submittedName>
        <fullName evidence="1">Uncharacterized protein</fullName>
    </submittedName>
</protein>
<gene>
    <name evidence="1" type="ORF">BU251_02410</name>
</gene>
<proteinExistence type="predicted"/>
<name>A0A410P3J4_VELA1</name>
<accession>A0A410P3J4</accession>
<organism evidence="1 2">
    <name type="scientific">Velamenicoccus archaeovorus</name>
    <dbReference type="NCBI Taxonomy" id="1930593"/>
    <lineage>
        <taxon>Bacteria</taxon>
        <taxon>Pseudomonadati</taxon>
        <taxon>Candidatus Omnitrophota</taxon>
        <taxon>Candidatus Velamenicoccus</taxon>
    </lineage>
</organism>
<reference evidence="1 2" key="1">
    <citation type="submission" date="2017-01" db="EMBL/GenBank/DDBJ databases">
        <title>First insights into the biology of 'candidatus Vampirococcus archaeovorus'.</title>
        <authorList>
            <person name="Kizina J."/>
            <person name="Jordan S."/>
            <person name="Stueber K."/>
            <person name="Reinhardt R."/>
            <person name="Harder J."/>
        </authorList>
    </citation>
    <scope>NUCLEOTIDE SEQUENCE [LARGE SCALE GENOMIC DNA]</scope>
    <source>
        <strain evidence="1 2">LiM</strain>
    </source>
</reference>
<keyword evidence="2" id="KW-1185">Reference proteome</keyword>
<dbReference type="EMBL" id="CP019384">
    <property type="protein sequence ID" value="QAT16661.1"/>
    <property type="molecule type" value="Genomic_DNA"/>
</dbReference>
<dbReference type="KEGG" id="vai:BU251_02410"/>
<evidence type="ECO:0000313" key="1">
    <source>
        <dbReference type="EMBL" id="QAT16661.1"/>
    </source>
</evidence>